<accession>A0A016WJG9</accession>
<name>A0A016WJG9_9BILA</name>
<keyword evidence="3" id="KW-1185">Reference proteome</keyword>
<dbReference type="Proteomes" id="UP000024635">
    <property type="component" value="Unassembled WGS sequence"/>
</dbReference>
<reference evidence="3" key="1">
    <citation type="journal article" date="2015" name="Nat. Genet.">
        <title>The genome and transcriptome of the zoonotic hookworm Ancylostoma ceylanicum identify infection-specific gene families.</title>
        <authorList>
            <person name="Schwarz E.M."/>
            <person name="Hu Y."/>
            <person name="Antoshechkin I."/>
            <person name="Miller M.M."/>
            <person name="Sternberg P.W."/>
            <person name="Aroian R.V."/>
        </authorList>
    </citation>
    <scope>NUCLEOTIDE SEQUENCE</scope>
    <source>
        <strain evidence="3">HY135</strain>
    </source>
</reference>
<evidence type="ECO:0000313" key="3">
    <source>
        <dbReference type="Proteomes" id="UP000024635"/>
    </source>
</evidence>
<sequence>MRPNATDDSKKTLMDLFDLSILPVQTSPDKTPAFTDTQAQDTTLRRPNSSEPNEDPFDISPATADADARTILMPTPLRRSQRNRRHRFGWTSTPRGRPTETSHSYLGFCVCRTNVVPPGCFLIFATTIHLRGKVLQL</sequence>
<feature type="region of interest" description="Disordered" evidence="1">
    <location>
        <begin position="22"/>
        <end position="100"/>
    </location>
</feature>
<dbReference type="EMBL" id="JARK01000273">
    <property type="protein sequence ID" value="EYC39143.1"/>
    <property type="molecule type" value="Genomic_DNA"/>
</dbReference>
<proteinExistence type="predicted"/>
<comment type="caution">
    <text evidence="2">The sequence shown here is derived from an EMBL/GenBank/DDBJ whole genome shotgun (WGS) entry which is preliminary data.</text>
</comment>
<dbReference type="AlphaFoldDB" id="A0A016WJG9"/>
<evidence type="ECO:0000256" key="1">
    <source>
        <dbReference type="SAM" id="MobiDB-lite"/>
    </source>
</evidence>
<feature type="compositionally biased region" description="Polar residues" evidence="1">
    <location>
        <begin position="23"/>
        <end position="51"/>
    </location>
</feature>
<protein>
    <submittedName>
        <fullName evidence="2">Uncharacterized protein</fullName>
    </submittedName>
</protein>
<feature type="compositionally biased region" description="Basic residues" evidence="1">
    <location>
        <begin position="79"/>
        <end position="88"/>
    </location>
</feature>
<evidence type="ECO:0000313" key="2">
    <source>
        <dbReference type="EMBL" id="EYC39143.1"/>
    </source>
</evidence>
<gene>
    <name evidence="2" type="primary">Acey_s0673.g1396</name>
    <name evidence="2" type="ORF">Y032_0673g1396</name>
</gene>
<feature type="compositionally biased region" description="Polar residues" evidence="1">
    <location>
        <begin position="90"/>
        <end position="100"/>
    </location>
</feature>
<organism evidence="2 3">
    <name type="scientific">Ancylostoma ceylanicum</name>
    <dbReference type="NCBI Taxonomy" id="53326"/>
    <lineage>
        <taxon>Eukaryota</taxon>
        <taxon>Metazoa</taxon>
        <taxon>Ecdysozoa</taxon>
        <taxon>Nematoda</taxon>
        <taxon>Chromadorea</taxon>
        <taxon>Rhabditida</taxon>
        <taxon>Rhabditina</taxon>
        <taxon>Rhabditomorpha</taxon>
        <taxon>Strongyloidea</taxon>
        <taxon>Ancylostomatidae</taxon>
        <taxon>Ancylostomatinae</taxon>
        <taxon>Ancylostoma</taxon>
    </lineage>
</organism>